<dbReference type="SUPFAM" id="SSF48576">
    <property type="entry name" value="Terpenoid synthases"/>
    <property type="match status" value="1"/>
</dbReference>
<evidence type="ECO:0000313" key="7">
    <source>
        <dbReference type="EMBL" id="GGW51903.1"/>
    </source>
</evidence>
<dbReference type="PANTHER" id="PTHR12001">
    <property type="entry name" value="GERANYLGERANYL PYROPHOSPHATE SYNTHASE"/>
    <property type="match status" value="1"/>
</dbReference>
<name>A0ABQ2WHH0_9ALTE</name>
<keyword evidence="5" id="KW-0460">Magnesium</keyword>
<evidence type="ECO:0008006" key="9">
    <source>
        <dbReference type="Google" id="ProtNLM"/>
    </source>
</evidence>
<gene>
    <name evidence="7" type="ORF">GCM10008111_04750</name>
</gene>
<proteinExistence type="inferred from homology"/>
<comment type="similarity">
    <text evidence="2 6">Belongs to the FPP/GGPP synthase family.</text>
</comment>
<dbReference type="SFLD" id="SFLDS00005">
    <property type="entry name" value="Isoprenoid_Synthase_Type_I"/>
    <property type="match status" value="1"/>
</dbReference>
<dbReference type="Gene3D" id="1.10.600.10">
    <property type="entry name" value="Farnesyl Diphosphate Synthase"/>
    <property type="match status" value="1"/>
</dbReference>
<evidence type="ECO:0000256" key="5">
    <source>
        <dbReference type="ARBA" id="ARBA00022842"/>
    </source>
</evidence>
<protein>
    <recommendedName>
        <fullName evidence="9">Polyprenyl synthetase</fullName>
    </recommendedName>
</protein>
<dbReference type="InterPro" id="IPR000092">
    <property type="entry name" value="Polyprenyl_synt"/>
</dbReference>
<evidence type="ECO:0000256" key="6">
    <source>
        <dbReference type="RuleBase" id="RU004466"/>
    </source>
</evidence>
<evidence type="ECO:0000256" key="2">
    <source>
        <dbReference type="ARBA" id="ARBA00006706"/>
    </source>
</evidence>
<keyword evidence="8" id="KW-1185">Reference proteome</keyword>
<dbReference type="InterPro" id="IPR033749">
    <property type="entry name" value="Polyprenyl_synt_CS"/>
</dbReference>
<evidence type="ECO:0000256" key="4">
    <source>
        <dbReference type="ARBA" id="ARBA00022723"/>
    </source>
</evidence>
<evidence type="ECO:0000256" key="1">
    <source>
        <dbReference type="ARBA" id="ARBA00001946"/>
    </source>
</evidence>
<dbReference type="EMBL" id="BMYR01000002">
    <property type="protein sequence ID" value="GGW51903.1"/>
    <property type="molecule type" value="Genomic_DNA"/>
</dbReference>
<organism evidence="7 8">
    <name type="scientific">Alishewanella tabrizica</name>
    <dbReference type="NCBI Taxonomy" id="671278"/>
    <lineage>
        <taxon>Bacteria</taxon>
        <taxon>Pseudomonadati</taxon>
        <taxon>Pseudomonadota</taxon>
        <taxon>Gammaproteobacteria</taxon>
        <taxon>Alteromonadales</taxon>
        <taxon>Alteromonadaceae</taxon>
        <taxon>Alishewanella</taxon>
    </lineage>
</organism>
<evidence type="ECO:0000256" key="3">
    <source>
        <dbReference type="ARBA" id="ARBA00022679"/>
    </source>
</evidence>
<accession>A0ABQ2WHH0</accession>
<dbReference type="Pfam" id="PF00348">
    <property type="entry name" value="polyprenyl_synt"/>
    <property type="match status" value="1"/>
</dbReference>
<keyword evidence="3 6" id="KW-0808">Transferase</keyword>
<reference evidence="8" key="1">
    <citation type="journal article" date="2019" name="Int. J. Syst. Evol. Microbiol.">
        <title>The Global Catalogue of Microorganisms (GCM) 10K type strain sequencing project: providing services to taxonomists for standard genome sequencing and annotation.</title>
        <authorList>
            <consortium name="The Broad Institute Genomics Platform"/>
            <consortium name="The Broad Institute Genome Sequencing Center for Infectious Disease"/>
            <person name="Wu L."/>
            <person name="Ma J."/>
        </authorList>
    </citation>
    <scope>NUCLEOTIDE SEQUENCE [LARGE SCALE GENOMIC DNA]</scope>
    <source>
        <strain evidence="8">KCTC 23723</strain>
    </source>
</reference>
<dbReference type="RefSeq" id="WP_189480133.1">
    <property type="nucleotide sequence ID" value="NZ_BMYR01000002.1"/>
</dbReference>
<dbReference type="InterPro" id="IPR008949">
    <property type="entry name" value="Isoprenoid_synthase_dom_sf"/>
</dbReference>
<keyword evidence="4" id="KW-0479">Metal-binding</keyword>
<dbReference type="PROSITE" id="PS00723">
    <property type="entry name" value="POLYPRENYL_SYNTHASE_1"/>
    <property type="match status" value="1"/>
</dbReference>
<dbReference type="Proteomes" id="UP000634667">
    <property type="component" value="Unassembled WGS sequence"/>
</dbReference>
<comment type="caution">
    <text evidence="7">The sequence shown here is derived from an EMBL/GenBank/DDBJ whole genome shotgun (WGS) entry which is preliminary data.</text>
</comment>
<evidence type="ECO:0000313" key="8">
    <source>
        <dbReference type="Proteomes" id="UP000634667"/>
    </source>
</evidence>
<sequence>MSKTDLANHHIYHDMLEQCEALILHKVANNAPASFHLASGGSRTRAKLCINAGIALQLPSHAIFMLAGAIELLHNASLIHDDLQDNDESRRGVESLWIKFGKGHAMCAGDLMISAAYSLIANIKPIESISALFTKIHDAVASTIEGQDLDLKSQNSMLCEQEYENIAALKSGPLIQLTLTLPLLMAGFPQYISSAEQAISQFAIAYQILDDIDDWQQDLHHSQLNLVNLLALNTSHQQALFIACSRAHFLLKQCQSTLSAMPHHSAASIIETATKMIAKTDRILMSLPKGELLV</sequence>
<dbReference type="PANTHER" id="PTHR12001:SF85">
    <property type="entry name" value="SHORT CHAIN ISOPRENYL DIPHOSPHATE SYNTHASE"/>
    <property type="match status" value="1"/>
</dbReference>
<comment type="cofactor">
    <cofactor evidence="1">
        <name>Mg(2+)</name>
        <dbReference type="ChEBI" id="CHEBI:18420"/>
    </cofactor>
</comment>